<dbReference type="Proteomes" id="UP000249169">
    <property type="component" value="Unassembled WGS sequence"/>
</dbReference>
<accession>A0A328C367</accession>
<keyword evidence="4" id="KW-1185">Reference proteome</keyword>
<dbReference type="Pfam" id="PF03364">
    <property type="entry name" value="Polyketide_cyc"/>
    <property type="match status" value="1"/>
</dbReference>
<feature type="domain" description="Coenzyme Q-binding protein COQ10 START" evidence="2">
    <location>
        <begin position="53"/>
        <end position="184"/>
    </location>
</feature>
<dbReference type="RefSeq" id="WP_111731171.1">
    <property type="nucleotide sequence ID" value="NZ_QHKO01000011.1"/>
</dbReference>
<reference evidence="3 4" key="1">
    <citation type="submission" date="2018-05" db="EMBL/GenBank/DDBJ databases">
        <title>Lujinxingia marina gen. nov. sp. nov., a new facultative anaerobic member of the class Deltaproteobacteria, and proposal of Lujinxingaceae fam. nov.</title>
        <authorList>
            <person name="Li C.-M."/>
        </authorList>
    </citation>
    <scope>NUCLEOTIDE SEQUENCE [LARGE SCALE GENOMIC DNA]</scope>
    <source>
        <strain evidence="3 4">B210</strain>
    </source>
</reference>
<dbReference type="EMBL" id="QHKO01000011">
    <property type="protein sequence ID" value="RAL20355.1"/>
    <property type="molecule type" value="Genomic_DNA"/>
</dbReference>
<feature type="signal peptide" evidence="1">
    <location>
        <begin position="1"/>
        <end position="22"/>
    </location>
</feature>
<evidence type="ECO:0000313" key="4">
    <source>
        <dbReference type="Proteomes" id="UP000249169"/>
    </source>
</evidence>
<organism evidence="3 4">
    <name type="scientific">Lujinxingia litoralis</name>
    <dbReference type="NCBI Taxonomy" id="2211119"/>
    <lineage>
        <taxon>Bacteria</taxon>
        <taxon>Deltaproteobacteria</taxon>
        <taxon>Bradymonadales</taxon>
        <taxon>Lujinxingiaceae</taxon>
        <taxon>Lujinxingia</taxon>
    </lineage>
</organism>
<dbReference type="AlphaFoldDB" id="A0A328C367"/>
<gene>
    <name evidence="3" type="ORF">DL240_17385</name>
</gene>
<dbReference type="InterPro" id="IPR023393">
    <property type="entry name" value="START-like_dom_sf"/>
</dbReference>
<dbReference type="OrthoDB" id="5515633at2"/>
<dbReference type="InterPro" id="IPR005031">
    <property type="entry name" value="COQ10_START"/>
</dbReference>
<evidence type="ECO:0000259" key="2">
    <source>
        <dbReference type="Pfam" id="PF03364"/>
    </source>
</evidence>
<sequence length="189" mass="20766">MRHTLAAALLITLTLGASVATADDTRLAAGEILVETSDVSGSDIPRITVTAVVDAPPSRVWAVVSDCANYSKTMPRIEESRLIRREGSTFVCETVVGLPFPLSDLRSTTTATHTEGPNEWRRQWSMIEGNYRFNNGYWSLKPYGDNGERTLAVYSVHAAPEGSVPDWMRRRAQESSMPGVLEAVRKAVK</sequence>
<dbReference type="SUPFAM" id="SSF55961">
    <property type="entry name" value="Bet v1-like"/>
    <property type="match status" value="1"/>
</dbReference>
<feature type="chain" id="PRO_5016453250" description="Coenzyme Q-binding protein COQ10 START domain-containing protein" evidence="1">
    <location>
        <begin position="23"/>
        <end position="189"/>
    </location>
</feature>
<dbReference type="Gene3D" id="3.30.530.20">
    <property type="match status" value="1"/>
</dbReference>
<evidence type="ECO:0000313" key="3">
    <source>
        <dbReference type="EMBL" id="RAL20355.1"/>
    </source>
</evidence>
<proteinExistence type="predicted"/>
<protein>
    <recommendedName>
        <fullName evidence="2">Coenzyme Q-binding protein COQ10 START domain-containing protein</fullName>
    </recommendedName>
</protein>
<evidence type="ECO:0000256" key="1">
    <source>
        <dbReference type="SAM" id="SignalP"/>
    </source>
</evidence>
<comment type="caution">
    <text evidence="3">The sequence shown here is derived from an EMBL/GenBank/DDBJ whole genome shotgun (WGS) entry which is preliminary data.</text>
</comment>
<name>A0A328C367_9DELT</name>
<keyword evidence="1" id="KW-0732">Signal</keyword>